<evidence type="ECO:0000256" key="1">
    <source>
        <dbReference type="ARBA" id="ARBA00022729"/>
    </source>
</evidence>
<dbReference type="AlphaFoldDB" id="A0A2S7WJ46"/>
<protein>
    <recommendedName>
        <fullName evidence="2">Secretion system C-terminal sorting domain-containing protein</fullName>
    </recommendedName>
</protein>
<dbReference type="InterPro" id="IPR026444">
    <property type="entry name" value="Secre_tail"/>
</dbReference>
<dbReference type="NCBIfam" id="TIGR04183">
    <property type="entry name" value="Por_Secre_tail"/>
    <property type="match status" value="1"/>
</dbReference>
<accession>A0A2S7WJ46</accession>
<feature type="domain" description="Secretion system C-terminal sorting" evidence="2">
    <location>
        <begin position="21"/>
        <end position="89"/>
    </location>
</feature>
<keyword evidence="4" id="KW-1185">Reference proteome</keyword>
<sequence length="90" mass="9792">MNWNDVTLSAPSNVEEANIAIYPNPVSNGTLFVNATSNVSLEIYSVLGKKVLTKSNISKSVDVSNLAKGCYILKIKDENNAVQTKKLIIH</sequence>
<keyword evidence="1" id="KW-0732">Signal</keyword>
<evidence type="ECO:0000313" key="4">
    <source>
        <dbReference type="Proteomes" id="UP000239068"/>
    </source>
</evidence>
<dbReference type="EMBL" id="MSCM01000002">
    <property type="protein sequence ID" value="PQJ77627.1"/>
    <property type="molecule type" value="Genomic_DNA"/>
</dbReference>
<dbReference type="Proteomes" id="UP000239068">
    <property type="component" value="Unassembled WGS sequence"/>
</dbReference>
<proteinExistence type="predicted"/>
<comment type="caution">
    <text evidence="3">The sequence shown here is derived from an EMBL/GenBank/DDBJ whole genome shotgun (WGS) entry which is preliminary data.</text>
</comment>
<evidence type="ECO:0000313" key="3">
    <source>
        <dbReference type="EMBL" id="PQJ77627.1"/>
    </source>
</evidence>
<evidence type="ECO:0000259" key="2">
    <source>
        <dbReference type="Pfam" id="PF18962"/>
    </source>
</evidence>
<name>A0A2S7WJ46_9FLAO</name>
<organism evidence="3 4">
    <name type="scientific">Polaribacter glomeratus</name>
    <dbReference type="NCBI Taxonomy" id="102"/>
    <lineage>
        <taxon>Bacteria</taxon>
        <taxon>Pseudomonadati</taxon>
        <taxon>Bacteroidota</taxon>
        <taxon>Flavobacteriia</taxon>
        <taxon>Flavobacteriales</taxon>
        <taxon>Flavobacteriaceae</taxon>
    </lineage>
</organism>
<dbReference type="Pfam" id="PF18962">
    <property type="entry name" value="Por_Secre_tail"/>
    <property type="match status" value="1"/>
</dbReference>
<gene>
    <name evidence="3" type="ORF">BTO16_14880</name>
</gene>
<reference evidence="3 4" key="1">
    <citation type="submission" date="2016-12" db="EMBL/GenBank/DDBJ databases">
        <title>Trade-off between light-utilization and light-protection in marine flavobacteria.</title>
        <authorList>
            <person name="Kumagai Y."/>
            <person name="Yoshizawa S."/>
            <person name="Kogure K."/>
            <person name="Iwasaki W."/>
        </authorList>
    </citation>
    <scope>NUCLEOTIDE SEQUENCE [LARGE SCALE GENOMIC DNA]</scope>
    <source>
        <strain evidence="3 4">ATCC 43844</strain>
    </source>
</reference>